<dbReference type="AlphaFoldDB" id="A0A6A6BYX5"/>
<name>A0A6A6BYX5_ZASCE</name>
<dbReference type="GeneID" id="54562821"/>
<dbReference type="Proteomes" id="UP000799537">
    <property type="component" value="Unassembled WGS sequence"/>
</dbReference>
<gene>
    <name evidence="1" type="ORF">M409DRAFT_29610</name>
</gene>
<evidence type="ECO:0000313" key="1">
    <source>
        <dbReference type="EMBL" id="KAF2159997.1"/>
    </source>
</evidence>
<protein>
    <submittedName>
        <fullName evidence="1">Uncharacterized protein</fullName>
    </submittedName>
</protein>
<reference evidence="1" key="1">
    <citation type="journal article" date="2020" name="Stud. Mycol.">
        <title>101 Dothideomycetes genomes: a test case for predicting lifestyles and emergence of pathogens.</title>
        <authorList>
            <person name="Haridas S."/>
            <person name="Albert R."/>
            <person name="Binder M."/>
            <person name="Bloem J."/>
            <person name="Labutti K."/>
            <person name="Salamov A."/>
            <person name="Andreopoulos B."/>
            <person name="Baker S."/>
            <person name="Barry K."/>
            <person name="Bills G."/>
            <person name="Bluhm B."/>
            <person name="Cannon C."/>
            <person name="Castanera R."/>
            <person name="Culley D."/>
            <person name="Daum C."/>
            <person name="Ezra D."/>
            <person name="Gonzalez J."/>
            <person name="Henrissat B."/>
            <person name="Kuo A."/>
            <person name="Liang C."/>
            <person name="Lipzen A."/>
            <person name="Lutzoni F."/>
            <person name="Magnuson J."/>
            <person name="Mondo S."/>
            <person name="Nolan M."/>
            <person name="Ohm R."/>
            <person name="Pangilinan J."/>
            <person name="Park H.-J."/>
            <person name="Ramirez L."/>
            <person name="Alfaro M."/>
            <person name="Sun H."/>
            <person name="Tritt A."/>
            <person name="Yoshinaga Y."/>
            <person name="Zwiers L.-H."/>
            <person name="Turgeon B."/>
            <person name="Goodwin S."/>
            <person name="Spatafora J."/>
            <person name="Crous P."/>
            <person name="Grigoriev I."/>
        </authorList>
    </citation>
    <scope>NUCLEOTIDE SEQUENCE</scope>
    <source>
        <strain evidence="1">ATCC 36951</strain>
    </source>
</reference>
<accession>A0A6A6BYX5</accession>
<evidence type="ECO:0000313" key="2">
    <source>
        <dbReference type="Proteomes" id="UP000799537"/>
    </source>
</evidence>
<keyword evidence="2" id="KW-1185">Reference proteome</keyword>
<sequence>MEVSEEEEDLDSTVELGKYAVIYLIFPSKQKEGVLQSFNELHQVSMKQGQTVVIQATNEWDEIALEMSPKSILIELSAKGVGALARGLFIDAQVGKAMIKAKR</sequence>
<dbReference type="RefSeq" id="XP_033660886.1">
    <property type="nucleotide sequence ID" value="XM_033809549.1"/>
</dbReference>
<dbReference type="EMBL" id="ML993631">
    <property type="protein sequence ID" value="KAF2159997.1"/>
    <property type="molecule type" value="Genomic_DNA"/>
</dbReference>
<proteinExistence type="predicted"/>
<organism evidence="1 2">
    <name type="scientific">Zasmidium cellare ATCC 36951</name>
    <dbReference type="NCBI Taxonomy" id="1080233"/>
    <lineage>
        <taxon>Eukaryota</taxon>
        <taxon>Fungi</taxon>
        <taxon>Dikarya</taxon>
        <taxon>Ascomycota</taxon>
        <taxon>Pezizomycotina</taxon>
        <taxon>Dothideomycetes</taxon>
        <taxon>Dothideomycetidae</taxon>
        <taxon>Mycosphaerellales</taxon>
        <taxon>Mycosphaerellaceae</taxon>
        <taxon>Zasmidium</taxon>
    </lineage>
</organism>